<evidence type="ECO:0000313" key="4">
    <source>
        <dbReference type="Proteomes" id="UP000008312"/>
    </source>
</evidence>
<keyword evidence="2" id="KW-1133">Transmembrane helix</keyword>
<dbReference type="Pfam" id="PF05345">
    <property type="entry name" value="He_PIG"/>
    <property type="match status" value="3"/>
</dbReference>
<organism evidence="3">
    <name type="scientific">Blastocystis hominis</name>
    <dbReference type="NCBI Taxonomy" id="12968"/>
    <lineage>
        <taxon>Eukaryota</taxon>
        <taxon>Sar</taxon>
        <taxon>Stramenopiles</taxon>
        <taxon>Bigyra</taxon>
        <taxon>Opalozoa</taxon>
        <taxon>Opalinata</taxon>
        <taxon>Blastocystidae</taxon>
        <taxon>Blastocystis</taxon>
    </lineage>
</organism>
<accession>D8MAP7</accession>
<dbReference type="EMBL" id="FN668690">
    <property type="protein sequence ID" value="CBK25136.2"/>
    <property type="molecule type" value="Genomic_DNA"/>
</dbReference>
<feature type="transmembrane region" description="Helical" evidence="2">
    <location>
        <begin position="1565"/>
        <end position="1587"/>
    </location>
</feature>
<dbReference type="Gene3D" id="2.60.120.260">
    <property type="entry name" value="Galactose-binding domain-like"/>
    <property type="match status" value="2"/>
</dbReference>
<proteinExistence type="predicted"/>
<feature type="compositionally biased region" description="Basic and acidic residues" evidence="1">
    <location>
        <begin position="1615"/>
        <end position="1626"/>
    </location>
</feature>
<keyword evidence="4" id="KW-1185">Reference proteome</keyword>
<feature type="region of interest" description="Disordered" evidence="1">
    <location>
        <begin position="1603"/>
        <end position="1626"/>
    </location>
</feature>
<dbReference type="InterPro" id="IPR013783">
    <property type="entry name" value="Ig-like_fold"/>
</dbReference>
<gene>
    <name evidence="3" type="ORF">GSBLH_T00004770001</name>
</gene>
<dbReference type="InterPro" id="IPR015919">
    <property type="entry name" value="Cadherin-like_sf"/>
</dbReference>
<dbReference type="OrthoDB" id="200585at2759"/>
<dbReference type="GO" id="GO:0005509">
    <property type="term" value="F:calcium ion binding"/>
    <property type="evidence" value="ECO:0007669"/>
    <property type="project" value="InterPro"/>
</dbReference>
<evidence type="ECO:0000313" key="3">
    <source>
        <dbReference type="EMBL" id="CBK25136.2"/>
    </source>
</evidence>
<reference evidence="3" key="1">
    <citation type="submission" date="2010-02" db="EMBL/GenBank/DDBJ databases">
        <title>Sequencing and annotation of the Blastocystis hominis genome.</title>
        <authorList>
            <person name="Wincker P."/>
        </authorList>
    </citation>
    <scope>NUCLEOTIDE SEQUENCE</scope>
    <source>
        <strain evidence="3">Singapore isolate B</strain>
    </source>
</reference>
<dbReference type="Proteomes" id="UP000008312">
    <property type="component" value="Unassembled WGS sequence"/>
</dbReference>
<keyword evidence="2" id="KW-0812">Transmembrane</keyword>
<name>D8MAP7_BLAHO</name>
<dbReference type="SUPFAM" id="SSF49313">
    <property type="entry name" value="Cadherin-like"/>
    <property type="match status" value="2"/>
</dbReference>
<sequence>MKFIKKCGSSWASEESFKVYSGSTLLYTGTGFANSETRTTEKCLTTSTNNQYTIELIDSYGDSWYNGAFLAVYGKSGNAVFKNTLVDDRKETYTVSLYYGVEEGATWKMTSGSITDGWTAYSFSDSTWSDATLGSVTATASGTQYFRKQFVGLANMAAYDVRLYYKAGVIAYINGAEVYRDNMPAGTVSAGTTATGEYSEIAYRGFIRPGSEVAAQQSILAVEVHFLTAQTNVDFNAYLAILAASTTEGNCFVYAEPVDVDATGGRNVANIFDFGRTSYYNAASTYLPATVTYSFEGPRPYVNSVRVWPYTSITSAPSTFTWQGSNDNSQWTNVVSVSDATYESETYQIFGGYFYASLFQHYRAHIVSSGYSYVYTYEMQPLTCTTAIPTSITFTPNTYTFWAKYEQVYIRPDINEFTSCTAQNLPEGLTIDATSCVISGVVNSAVSGVTVTVSSVVLGNTYTGSFTLTIQECTGTMLNILRTYKSSATYESFEIKDATNQQVLISVASNSGQINNEDWTSVACVTGSKYQVTVGSTSTYWSSLSFLYVRAVLSGSEMETVLRMKYDSRVGFATTRTFNAQFAILPHSNWYYKHGEVPTDWSSSTSTEGWTEGNDSNYPDSSNQIQLYKKTFTVSDINNIAGFVLSIKFKYGCIVYLNGHEAFRKGLTDATISTSSYADNIYTSTIYHQISLPIKTVQIGETAGVNYIQQGSNTIAIGIVAANANQKEAIFDGALRMMGEEITSRVFDYTVTYSGISGSPSSMLNQYYGYTVYYSSCANNYYNIAFTNDRHEWINSVTIKLYYTQSTQQVRQFVLKGRNGSDDWTTVATVTGLTWSQTGQAQTIYFQNNKAYHEYRFENFATGDTSECYWKFNTLDLNAVYTTMTVPELAYESTTIFKDVEMGEVYPNSEYYFNFQVSPAFPDGIKIDPNSGIISGTATAEMATTTYSITASKLTGGTSTASFSLSVEICTGGRSLVTLVARTDSYPEQSSYKLYQGIGTSGTVVRSIERFASSSSLNYGDFCLNDGIYTLELLDSSSNGWTNPAGYYLTVDVGEMIFEMGQVPTGVASVSTMFSSYFPFQVDYTEWKISYNYVENWNSKDFDDSTWASKKAKDIGTNAGVTTYIRKEVNIPDIANYHVLNIRVKYAGGVAAYFNGRLVARFNLEENFDSESKSIAVHNQDTFSKFHVIMSTVGGVTGKNIMAFEVHLPLGQSSSSPVVFDATGVFGVNDCSILVDTIINVDGTTAYSCELEELLDLNPTTYGYQSNSQNTYLEWEVENLEGSKFNNFGMQTVYLRSSYGFSLYVRRESTDEDTSALALLGQSTKALQRSYWSVPVGIAGFRYFRFEVDDTASSTVYVSSYMLLYCKPSGTDTCPGIDDYPSVGEGEISPAPCEEGYRGYSYRTCSNGQLGEINNQHCTQKEPTKLLYSASIYNLIMGTSVSIPKPTYMNIISEFYMADNTFLPNGLALNAQTGEITGMPTEEYGLKTFTIYGKNDVGTTFTTINISVKKGTCKAEGNFPNTPVGEVYVYDCALGGSYVGTQKRACLLGEKDGEWQAITGSCMPVWMIIVLVVVAIIIVVTVIFILVRVTSTAKAVGGVKGKSARASGSQKKTLSKKDSAKKAVKV</sequence>
<dbReference type="GeneID" id="24921775"/>
<evidence type="ECO:0000256" key="2">
    <source>
        <dbReference type="SAM" id="Phobius"/>
    </source>
</evidence>
<dbReference type="RefSeq" id="XP_012899184.1">
    <property type="nucleotide sequence ID" value="XM_013043730.1"/>
</dbReference>
<dbReference type="InParanoid" id="D8MAP7"/>
<evidence type="ECO:0000256" key="1">
    <source>
        <dbReference type="SAM" id="MobiDB-lite"/>
    </source>
</evidence>
<keyword evidence="2" id="KW-0472">Membrane</keyword>
<protein>
    <submittedName>
        <fullName evidence="3">Uncharacterized protein</fullName>
    </submittedName>
</protein>
<dbReference type="Gene3D" id="2.60.40.10">
    <property type="entry name" value="Immunoglobulins"/>
    <property type="match status" value="3"/>
</dbReference>
<dbReference type="GO" id="GO:0016020">
    <property type="term" value="C:membrane"/>
    <property type="evidence" value="ECO:0007669"/>
    <property type="project" value="InterPro"/>
</dbReference>